<keyword evidence="1" id="KW-0812">Transmembrane</keyword>
<name>A0A0D0C2H1_9AGAR</name>
<keyword evidence="3" id="KW-1185">Reference proteome</keyword>
<accession>A0A0D0C2H1</accession>
<protein>
    <submittedName>
        <fullName evidence="2">Uncharacterized protein</fullName>
    </submittedName>
</protein>
<sequence length="91" mass="10205">MMRKRRLTGSPSVQLPLTQKASKMFLDITTLIAFRPSIVARSCCARSDCVTLPTRYLVGLFFLLAALLTRYLSGLWLSFAVLLDILYSSLC</sequence>
<proteinExistence type="predicted"/>
<dbReference type="HOGENOM" id="CLU_2427227_0_0_1"/>
<feature type="transmembrane region" description="Helical" evidence="1">
    <location>
        <begin position="56"/>
        <end position="79"/>
    </location>
</feature>
<dbReference type="AlphaFoldDB" id="A0A0D0C2H1"/>
<dbReference type="Proteomes" id="UP000053593">
    <property type="component" value="Unassembled WGS sequence"/>
</dbReference>
<evidence type="ECO:0000313" key="3">
    <source>
        <dbReference type="Proteomes" id="UP000053593"/>
    </source>
</evidence>
<reference evidence="2 3" key="1">
    <citation type="submission" date="2014-04" db="EMBL/GenBank/DDBJ databases">
        <title>Evolutionary Origins and Diversification of the Mycorrhizal Mutualists.</title>
        <authorList>
            <consortium name="DOE Joint Genome Institute"/>
            <consortium name="Mycorrhizal Genomics Consortium"/>
            <person name="Kohler A."/>
            <person name="Kuo A."/>
            <person name="Nagy L.G."/>
            <person name="Floudas D."/>
            <person name="Copeland A."/>
            <person name="Barry K.W."/>
            <person name="Cichocki N."/>
            <person name="Veneault-Fourrey C."/>
            <person name="LaButti K."/>
            <person name="Lindquist E.A."/>
            <person name="Lipzen A."/>
            <person name="Lundell T."/>
            <person name="Morin E."/>
            <person name="Murat C."/>
            <person name="Riley R."/>
            <person name="Ohm R."/>
            <person name="Sun H."/>
            <person name="Tunlid A."/>
            <person name="Henrissat B."/>
            <person name="Grigoriev I.V."/>
            <person name="Hibbett D.S."/>
            <person name="Martin F."/>
        </authorList>
    </citation>
    <scope>NUCLEOTIDE SEQUENCE [LARGE SCALE GENOMIC DNA]</scope>
    <source>
        <strain evidence="2 3">FD-317 M1</strain>
    </source>
</reference>
<organism evidence="2 3">
    <name type="scientific">Collybiopsis luxurians FD-317 M1</name>
    <dbReference type="NCBI Taxonomy" id="944289"/>
    <lineage>
        <taxon>Eukaryota</taxon>
        <taxon>Fungi</taxon>
        <taxon>Dikarya</taxon>
        <taxon>Basidiomycota</taxon>
        <taxon>Agaricomycotina</taxon>
        <taxon>Agaricomycetes</taxon>
        <taxon>Agaricomycetidae</taxon>
        <taxon>Agaricales</taxon>
        <taxon>Marasmiineae</taxon>
        <taxon>Omphalotaceae</taxon>
        <taxon>Collybiopsis</taxon>
        <taxon>Collybiopsis luxurians</taxon>
    </lineage>
</organism>
<dbReference type="EMBL" id="KN834850">
    <property type="protein sequence ID" value="KIK52012.1"/>
    <property type="molecule type" value="Genomic_DNA"/>
</dbReference>
<gene>
    <name evidence="2" type="ORF">GYMLUDRAFT_375616</name>
</gene>
<keyword evidence="1" id="KW-1133">Transmembrane helix</keyword>
<evidence type="ECO:0000256" key="1">
    <source>
        <dbReference type="SAM" id="Phobius"/>
    </source>
</evidence>
<evidence type="ECO:0000313" key="2">
    <source>
        <dbReference type="EMBL" id="KIK52012.1"/>
    </source>
</evidence>
<keyword evidence="1" id="KW-0472">Membrane</keyword>